<name>A0A8S5T271_9CAUD</name>
<protein>
    <submittedName>
        <fullName evidence="1">Uncharacterized protein</fullName>
    </submittedName>
</protein>
<organism evidence="1">
    <name type="scientific">Siphoviridae sp. cteEJ17</name>
    <dbReference type="NCBI Taxonomy" id="2827904"/>
    <lineage>
        <taxon>Viruses</taxon>
        <taxon>Duplodnaviria</taxon>
        <taxon>Heunggongvirae</taxon>
        <taxon>Uroviricota</taxon>
        <taxon>Caudoviricetes</taxon>
    </lineage>
</organism>
<accession>A0A8S5T271</accession>
<dbReference type="InterPro" id="IPR010064">
    <property type="entry name" value="HK97-gp10_tail"/>
</dbReference>
<evidence type="ECO:0000313" key="1">
    <source>
        <dbReference type="EMBL" id="DAF56882.1"/>
    </source>
</evidence>
<dbReference type="EMBL" id="BK032723">
    <property type="protein sequence ID" value="DAF56882.1"/>
    <property type="molecule type" value="Genomic_DNA"/>
</dbReference>
<proteinExistence type="predicted"/>
<sequence length="145" mass="15815">MAKFQFDGDVDLMRKLEKLEDADEICPKVLQACVGPLVTGIKRGYAAHHRTGDIEKSVKAGKPKKGKNGWYICVTPTGKSAQTIDTRGTTHDRSKPVSNMEKAVHLEYGSKKQSPTPVIAPATRAAKTETTAKMQQEYNEIVGGT</sequence>
<dbReference type="Pfam" id="PF04883">
    <property type="entry name" value="HK97-gp10_like"/>
    <property type="match status" value="1"/>
</dbReference>
<reference evidence="1" key="1">
    <citation type="journal article" date="2021" name="Proc. Natl. Acad. Sci. U.S.A.">
        <title>A Catalog of Tens of Thousands of Viruses from Human Metagenomes Reveals Hidden Associations with Chronic Diseases.</title>
        <authorList>
            <person name="Tisza M.J."/>
            <person name="Buck C.B."/>
        </authorList>
    </citation>
    <scope>NUCLEOTIDE SEQUENCE</scope>
    <source>
        <strain evidence="1">CteEJ17</strain>
    </source>
</reference>